<keyword evidence="4" id="KW-1185">Reference proteome</keyword>
<dbReference type="PANTHER" id="PTHR17630:SF80">
    <property type="entry name" value="DIENELACTONE HYDROLASE DOMAIN-CONTAINING PROTEIN"/>
    <property type="match status" value="1"/>
</dbReference>
<dbReference type="Pfam" id="PF01738">
    <property type="entry name" value="DLH"/>
    <property type="match status" value="2"/>
</dbReference>
<sequence>MADEDLATRAPESDAQEDTAVPDDSKPDQGAASMGEHCTTDRPTPSGVQPTGEIAKLNDVEAYIAKPADYPHSPCKLLLLLTGGTGLHSKNNQIQADKYAEEGFLVVMPDQFAGDPASSTSTTQTAAAETSPSIIEQVKLGVASVAKSFTIDMWLARHTESKVLPILNNVISAIKEEFADAVAHGDGIYAAGYCFGARYVLLLGSELHDDVAAGQKSTEAKAEEGMVKKGPRIKAGVIAHGTQVTVADMENCTVPVGIVAVEDDSLFPDHVRDAGVKKLQEKGVEHEVHVYPGVPHGFAVLGDYENENIKAKQKEAFQQMLQFLKAH</sequence>
<reference evidence="3 4" key="1">
    <citation type="submission" date="2016-06" db="EMBL/GenBank/DDBJ databases">
        <authorList>
            <person name="Kjaerup R.B."/>
            <person name="Dalgaard T.S."/>
            <person name="Juul-Madsen H.R."/>
        </authorList>
    </citation>
    <scope>NUCLEOTIDE SEQUENCE [LARGE SCALE GENOMIC DNA]</scope>
</reference>
<dbReference type="SUPFAM" id="SSF53474">
    <property type="entry name" value="alpha/beta-Hydrolases"/>
    <property type="match status" value="1"/>
</dbReference>
<feature type="domain" description="Dienelactone hydrolase" evidence="2">
    <location>
        <begin position="61"/>
        <end position="212"/>
    </location>
</feature>
<accession>A0A1X7RNJ1</accession>
<dbReference type="Gene3D" id="3.40.50.1820">
    <property type="entry name" value="alpha/beta hydrolase"/>
    <property type="match status" value="1"/>
</dbReference>
<gene>
    <name evidence="3" type="ORF">ZT3D7_G3717</name>
</gene>
<evidence type="ECO:0000259" key="2">
    <source>
        <dbReference type="Pfam" id="PF01738"/>
    </source>
</evidence>
<evidence type="ECO:0000313" key="4">
    <source>
        <dbReference type="Proteomes" id="UP000215127"/>
    </source>
</evidence>
<evidence type="ECO:0000256" key="1">
    <source>
        <dbReference type="SAM" id="MobiDB-lite"/>
    </source>
</evidence>
<dbReference type="InterPro" id="IPR002925">
    <property type="entry name" value="Dienelactn_hydro"/>
</dbReference>
<proteinExistence type="predicted"/>
<evidence type="ECO:0000313" key="3">
    <source>
        <dbReference type="EMBL" id="SMQ48567.1"/>
    </source>
</evidence>
<dbReference type="InterPro" id="IPR029058">
    <property type="entry name" value="AB_hydrolase_fold"/>
</dbReference>
<dbReference type="Proteomes" id="UP000215127">
    <property type="component" value="Chromosome 3"/>
</dbReference>
<protein>
    <recommendedName>
        <fullName evidence="2">Dienelactone hydrolase domain-containing protein</fullName>
    </recommendedName>
</protein>
<dbReference type="EMBL" id="LT853694">
    <property type="protein sequence ID" value="SMQ48567.1"/>
    <property type="molecule type" value="Genomic_DNA"/>
</dbReference>
<name>A0A1X7RNJ1_ZYMT9</name>
<feature type="region of interest" description="Disordered" evidence="1">
    <location>
        <begin position="1"/>
        <end position="52"/>
    </location>
</feature>
<dbReference type="AlphaFoldDB" id="A0A1X7RNJ1"/>
<organism evidence="3 4">
    <name type="scientific">Zymoseptoria tritici (strain ST99CH_3D7)</name>
    <dbReference type="NCBI Taxonomy" id="1276538"/>
    <lineage>
        <taxon>Eukaryota</taxon>
        <taxon>Fungi</taxon>
        <taxon>Dikarya</taxon>
        <taxon>Ascomycota</taxon>
        <taxon>Pezizomycotina</taxon>
        <taxon>Dothideomycetes</taxon>
        <taxon>Dothideomycetidae</taxon>
        <taxon>Mycosphaerellales</taxon>
        <taxon>Mycosphaerellaceae</taxon>
        <taxon>Zymoseptoria</taxon>
    </lineage>
</organism>
<dbReference type="STRING" id="1276538.A0A1X7RNJ1"/>
<dbReference type="GO" id="GO:0016787">
    <property type="term" value="F:hydrolase activity"/>
    <property type="evidence" value="ECO:0007669"/>
    <property type="project" value="InterPro"/>
</dbReference>
<feature type="domain" description="Dienelactone hydrolase" evidence="2">
    <location>
        <begin position="228"/>
        <end position="326"/>
    </location>
</feature>
<dbReference type="PANTHER" id="PTHR17630">
    <property type="entry name" value="DIENELACTONE HYDROLASE"/>
    <property type="match status" value="1"/>
</dbReference>